<accession>A0A495DT64</accession>
<keyword evidence="2" id="KW-1185">Reference proteome</keyword>
<dbReference type="Proteomes" id="UP000269412">
    <property type="component" value="Unassembled WGS sequence"/>
</dbReference>
<organism evidence="1 2">
    <name type="scientific">Maribacter vaceletii</name>
    <dbReference type="NCBI Taxonomy" id="1206816"/>
    <lineage>
        <taxon>Bacteria</taxon>
        <taxon>Pseudomonadati</taxon>
        <taxon>Bacteroidota</taxon>
        <taxon>Flavobacteriia</taxon>
        <taxon>Flavobacteriales</taxon>
        <taxon>Flavobacteriaceae</taxon>
        <taxon>Maribacter</taxon>
    </lineage>
</organism>
<dbReference type="OrthoDB" id="663527at2"/>
<proteinExistence type="predicted"/>
<comment type="caution">
    <text evidence="1">The sequence shown here is derived from an EMBL/GenBank/DDBJ whole genome shotgun (WGS) entry which is preliminary data.</text>
</comment>
<dbReference type="AlphaFoldDB" id="A0A495DT64"/>
<evidence type="ECO:0000313" key="2">
    <source>
        <dbReference type="Proteomes" id="UP000269412"/>
    </source>
</evidence>
<evidence type="ECO:0000313" key="1">
    <source>
        <dbReference type="EMBL" id="RKR07072.1"/>
    </source>
</evidence>
<protein>
    <submittedName>
        <fullName evidence="1">Uncharacterized protein</fullName>
    </submittedName>
</protein>
<sequence>MVKLKVLGILLVGIILFLACEKDDICVDGDTPLLVIRFYDINDTTALKKAPKLRVYGVGKDVTVNTFTDRTDLDSISIPLRITENSTSFNFVLNSADTSSTDTTDTGNLDEITFNYELSDEYVSRACGFVATYNGVSETLVPDTDNWIKRIEFITTDINLETINTAHVKIYH</sequence>
<dbReference type="PROSITE" id="PS51257">
    <property type="entry name" value="PROKAR_LIPOPROTEIN"/>
    <property type="match status" value="1"/>
</dbReference>
<gene>
    <name evidence="1" type="ORF">CLV91_3056</name>
</gene>
<dbReference type="EMBL" id="RBIQ01000012">
    <property type="protein sequence ID" value="RKR07072.1"/>
    <property type="molecule type" value="Genomic_DNA"/>
</dbReference>
<dbReference type="InterPro" id="IPR045607">
    <property type="entry name" value="DUF6452"/>
</dbReference>
<dbReference type="Pfam" id="PF20050">
    <property type="entry name" value="DUF6452"/>
    <property type="match status" value="1"/>
</dbReference>
<dbReference type="RefSeq" id="WP_121069053.1">
    <property type="nucleotide sequence ID" value="NZ_RBIQ01000012.1"/>
</dbReference>
<name>A0A495DT64_9FLAO</name>
<reference evidence="1 2" key="1">
    <citation type="submission" date="2018-10" db="EMBL/GenBank/DDBJ databases">
        <title>Genomic Encyclopedia of Archaeal and Bacterial Type Strains, Phase II (KMG-II): from individual species to whole genera.</title>
        <authorList>
            <person name="Goeker M."/>
        </authorList>
    </citation>
    <scope>NUCLEOTIDE SEQUENCE [LARGE SCALE GENOMIC DNA]</scope>
    <source>
        <strain evidence="1 2">DSM 25230</strain>
    </source>
</reference>